<organism evidence="6">
    <name type="scientific">Strongyloides stercoralis</name>
    <name type="common">Threadworm</name>
    <dbReference type="NCBI Taxonomy" id="6248"/>
    <lineage>
        <taxon>Eukaryota</taxon>
        <taxon>Metazoa</taxon>
        <taxon>Ecdysozoa</taxon>
        <taxon>Nematoda</taxon>
        <taxon>Chromadorea</taxon>
        <taxon>Rhabditida</taxon>
        <taxon>Tylenchina</taxon>
        <taxon>Panagrolaimomorpha</taxon>
        <taxon>Strongyloidoidea</taxon>
        <taxon>Strongyloididae</taxon>
        <taxon>Strongyloides</taxon>
    </lineage>
</organism>
<dbReference type="InterPro" id="IPR013083">
    <property type="entry name" value="Znf_RING/FYVE/PHD"/>
</dbReference>
<dbReference type="PANTHER" id="PTHR10782">
    <property type="entry name" value="ZINC FINGER MIZ DOMAIN-CONTAINING PROTEIN"/>
    <property type="match status" value="1"/>
</dbReference>
<keyword evidence="2" id="KW-0863">Zinc-finger</keyword>
<dbReference type="WBParaSite" id="TCONS_00002433.p1">
    <property type="protein sequence ID" value="TCONS_00002433.p1"/>
    <property type="gene ID" value="XLOC_002282"/>
</dbReference>
<keyword evidence="1" id="KW-0479">Metal-binding</keyword>
<evidence type="ECO:0000313" key="5">
    <source>
        <dbReference type="Proteomes" id="UP000035681"/>
    </source>
</evidence>
<dbReference type="WBParaSite" id="SSTP_0001180400.1">
    <property type="protein sequence ID" value="SSTP_0001180400.1"/>
    <property type="gene ID" value="SSTP_0001180400"/>
</dbReference>
<proteinExistence type="predicted"/>
<evidence type="ECO:0000256" key="3">
    <source>
        <dbReference type="ARBA" id="ARBA00022833"/>
    </source>
</evidence>
<evidence type="ECO:0000256" key="1">
    <source>
        <dbReference type="ARBA" id="ARBA00022723"/>
    </source>
</evidence>
<name>A0A0K0EQS3_STRER</name>
<feature type="domain" description="SP-RING-type" evidence="4">
    <location>
        <begin position="301"/>
        <end position="341"/>
    </location>
</feature>
<dbReference type="GO" id="GO:0008270">
    <property type="term" value="F:zinc ion binding"/>
    <property type="evidence" value="ECO:0007669"/>
    <property type="project" value="UniProtKB-KW"/>
</dbReference>
<dbReference type="PANTHER" id="PTHR10782:SF4">
    <property type="entry name" value="TONALLI, ISOFORM E"/>
    <property type="match status" value="1"/>
</dbReference>
<keyword evidence="3" id="KW-0862">Zinc</keyword>
<accession>A0A0K0EQS3</accession>
<dbReference type="Pfam" id="PF02891">
    <property type="entry name" value="zf-MIZ"/>
    <property type="match status" value="1"/>
</dbReference>
<dbReference type="GO" id="GO:0016925">
    <property type="term" value="P:protein sumoylation"/>
    <property type="evidence" value="ECO:0007669"/>
    <property type="project" value="TreeGrafter"/>
</dbReference>
<dbReference type="AlphaFoldDB" id="A0A0K0EQS3"/>
<keyword evidence="5" id="KW-1185">Reference proteome</keyword>
<dbReference type="GO" id="GO:0000785">
    <property type="term" value="C:chromatin"/>
    <property type="evidence" value="ECO:0007669"/>
    <property type="project" value="TreeGrafter"/>
</dbReference>
<evidence type="ECO:0000259" key="4">
    <source>
        <dbReference type="Pfam" id="PF02891"/>
    </source>
</evidence>
<dbReference type="STRING" id="6248.A0A0K0EQS3"/>
<dbReference type="Gene3D" id="3.30.40.10">
    <property type="entry name" value="Zinc/RING finger domain, C3HC4 (zinc finger)"/>
    <property type="match status" value="1"/>
</dbReference>
<reference evidence="6" key="1">
    <citation type="submission" date="2015-08" db="UniProtKB">
        <authorList>
            <consortium name="WormBaseParasite"/>
        </authorList>
    </citation>
    <scope>IDENTIFICATION</scope>
</reference>
<protein>
    <submittedName>
        <fullName evidence="6 7">SP-RING-type domain-containing protein</fullName>
    </submittedName>
</protein>
<evidence type="ECO:0000313" key="6">
    <source>
        <dbReference type="WBParaSite" id="SSTP_0001180400.1"/>
    </source>
</evidence>
<sequence length="409" mass="47794">MASSDIQRYKRLIQFSLNDKDIEIILHKLKHPVHSLSTFNRRKLLLLLNNSSEPTTIIDVIVNHQKMNQKECSIEISETPSLPNSNNNLTIKMKKLYFFRNFQALTNWEVISCKHLLNCQNLINQSKIITFNLPEKIKMSLLRGDKDSWENFILLRFVKINSNEDEYYDSYPLNLKLSLNHDDYSHLLPREITKKIGNKKERANYPTLLNKLVLDAINSNEKSSKISIIVSYNNKSMADFDYSLQIVTCEEVPENEIVDMILKKPKRSIEDFMKEFKKYLICEGDVIIEKMRVILKGSVFIQPIEIPFRGKNCTHLMPDDLRSYIKINRVKEDWMCKICKMPCNPDEVIIDQFYVDVLANNPYATVIDIYKNGKVEVIEESNLEENSDDSSLEEESQVKYKRCCLKTGN</sequence>
<dbReference type="InterPro" id="IPR004181">
    <property type="entry name" value="Znf_MIZ"/>
</dbReference>
<dbReference type="GO" id="GO:0061665">
    <property type="term" value="F:SUMO ligase activity"/>
    <property type="evidence" value="ECO:0007669"/>
    <property type="project" value="TreeGrafter"/>
</dbReference>
<evidence type="ECO:0000313" key="7">
    <source>
        <dbReference type="WBParaSite" id="TCONS_00002433.p1"/>
    </source>
</evidence>
<dbReference type="Proteomes" id="UP000035681">
    <property type="component" value="Unplaced"/>
</dbReference>
<evidence type="ECO:0000256" key="2">
    <source>
        <dbReference type="ARBA" id="ARBA00022771"/>
    </source>
</evidence>